<evidence type="ECO:0000256" key="5">
    <source>
        <dbReference type="SAM" id="MobiDB-lite"/>
    </source>
</evidence>
<feature type="compositionally biased region" description="Pro residues" evidence="5">
    <location>
        <begin position="923"/>
        <end position="939"/>
    </location>
</feature>
<feature type="compositionally biased region" description="Low complexity" evidence="5">
    <location>
        <begin position="480"/>
        <end position="491"/>
    </location>
</feature>
<feature type="region of interest" description="Disordered" evidence="5">
    <location>
        <begin position="768"/>
        <end position="809"/>
    </location>
</feature>
<keyword evidence="2" id="KW-0963">Cytoplasm</keyword>
<feature type="non-terminal residue" evidence="6">
    <location>
        <position position="952"/>
    </location>
</feature>
<dbReference type="InterPro" id="IPR003591">
    <property type="entry name" value="Leu-rich_rpt_typical-subtyp"/>
</dbReference>
<feature type="region of interest" description="Disordered" evidence="5">
    <location>
        <begin position="604"/>
        <end position="673"/>
    </location>
</feature>
<evidence type="ECO:0000313" key="7">
    <source>
        <dbReference type="Proteomes" id="UP001212841"/>
    </source>
</evidence>
<sequence>MQAVPGEQVIRGLAAHVRTHHATILSASKAAAEQLDDLTARAGRPLPGIGLDDDAKQHSSSYLPSFLSFGFGKTDAPSITVSSDSSTSSHASSLSPFTLDPQQLAYLLRLFGSSDSVQAYVKRRDEGADVNADDPFMLTNQSTANGYGLSFLWGGKQSAPSLVPPLDEDILLLYRFLEKLPILRLAPVAQNSITEMSGIPSPPSLTLSTCLHNLVSLELLSTHPFVIEDWNEVRSALVSIVCQESLSDVTEIIEAVQKAVPVDDEDDDIPALLPTVTHLSLPRNTLLSFPETFTAHVPSLIHLDLSHNNFTSVPVSLSSLSQLQTLNLTNNKITTLAGAEDRIRNVTILSLRGNAVESLLGVETLAALRVLDVRDNKLWDVFEVGRLAALVDIGDIRVEGNPLVKLELYRINIFTYFKERAFNLLLDNSPPNPAEQRAIRSNLTVASAPKKPSVPTAHPSHSGATSSSAADETDRQSMLSVSVTGRSVRSGGKTRKKGEKGKKSRKAGSELNQAVKEEDETEANSRTPSLKEDGARLLGSLETVETGEGEVSRDMSRDSLTETGVGANSGSKDVTPRVSVVSQASGAATSPPRVRRFTQIEAATGDRTGGEDSDLLVSRMGRKGTRVTDGKKPKKETKVTGKIREGEDDDTPLSRPHSEVDSSSILATSPHSITAGDGYRRKIEAMQRESGGDWMKVYLEMQEQERKVKEAEAEKRRAEAEEARRKKEEHEEEERRVVEEAKRLEEQIRKVASGESLPVEKDVAEVVSGVERPDDVSTVVGTPVSTAPSGSGAGAGKAPNRLPAPPNVSHIASIGPYRRIYDYNFRGASSSSGMSSRIRAKSPQNASLGDLRVGEAGLGGTKGKVAFASQELDKGKEPGAARPTAPMRRTSSGPDVEIGTSKDFMGVSPNRKPTGTVGIGIRPLPPLVVTPGSPPPHPSTVPTTGTPPLILS</sequence>
<comment type="caution">
    <text evidence="6">The sequence shown here is derived from an EMBL/GenBank/DDBJ whole genome shotgun (WGS) entry which is preliminary data.</text>
</comment>
<protein>
    <submittedName>
        <fullName evidence="6">Uncharacterized protein</fullName>
    </submittedName>
</protein>
<feature type="compositionally biased region" description="Basic residues" evidence="5">
    <location>
        <begin position="492"/>
        <end position="506"/>
    </location>
</feature>
<feature type="region of interest" description="Disordered" evidence="5">
    <location>
        <begin position="708"/>
        <end position="737"/>
    </location>
</feature>
<reference evidence="6" key="1">
    <citation type="submission" date="2020-05" db="EMBL/GenBank/DDBJ databases">
        <title>Phylogenomic resolution of chytrid fungi.</title>
        <authorList>
            <person name="Stajich J.E."/>
            <person name="Amses K."/>
            <person name="Simmons R."/>
            <person name="Seto K."/>
            <person name="Myers J."/>
            <person name="Bonds A."/>
            <person name="Quandt C.A."/>
            <person name="Barry K."/>
            <person name="Liu P."/>
            <person name="Grigoriev I."/>
            <person name="Longcore J.E."/>
            <person name="James T.Y."/>
        </authorList>
    </citation>
    <scope>NUCLEOTIDE SEQUENCE</scope>
    <source>
        <strain evidence="6">JEL0318</strain>
    </source>
</reference>
<dbReference type="PANTHER" id="PTHR15454:SF69">
    <property type="entry name" value="SERINE_THREONINE-PROTEIN KINASE 11-INTERACTING PROTEIN"/>
    <property type="match status" value="1"/>
</dbReference>
<dbReference type="PROSITE" id="PS51450">
    <property type="entry name" value="LRR"/>
    <property type="match status" value="2"/>
</dbReference>
<feature type="compositionally biased region" description="Low complexity" evidence="5">
    <location>
        <begin position="940"/>
        <end position="952"/>
    </location>
</feature>
<feature type="compositionally biased region" description="Basic and acidic residues" evidence="5">
    <location>
        <begin position="550"/>
        <end position="560"/>
    </location>
</feature>
<accession>A0AAD5SB55</accession>
<dbReference type="SMART" id="SM00369">
    <property type="entry name" value="LRR_TYP"/>
    <property type="match status" value="3"/>
</dbReference>
<dbReference type="EMBL" id="JADGJD010000691">
    <property type="protein sequence ID" value="KAJ3049124.1"/>
    <property type="molecule type" value="Genomic_DNA"/>
</dbReference>
<dbReference type="AlphaFoldDB" id="A0AAD5SB55"/>
<feature type="compositionally biased region" description="Polar residues" evidence="5">
    <location>
        <begin position="661"/>
        <end position="672"/>
    </location>
</feature>
<evidence type="ECO:0000256" key="4">
    <source>
        <dbReference type="ARBA" id="ARBA00022737"/>
    </source>
</evidence>
<keyword evidence="4" id="KW-0677">Repeat</keyword>
<proteinExistence type="predicted"/>
<comment type="subcellular location">
    <subcellularLocation>
        <location evidence="1">Cytoplasm</location>
    </subcellularLocation>
</comment>
<evidence type="ECO:0000313" key="6">
    <source>
        <dbReference type="EMBL" id="KAJ3049124.1"/>
    </source>
</evidence>
<dbReference type="PANTHER" id="PTHR15454">
    <property type="entry name" value="NISCHARIN RELATED"/>
    <property type="match status" value="1"/>
</dbReference>
<name>A0AAD5SB55_9FUNG</name>
<feature type="region of interest" description="Disordered" evidence="5">
    <location>
        <begin position="447"/>
        <end position="578"/>
    </location>
</feature>
<keyword evidence="3" id="KW-0433">Leucine-rich repeat</keyword>
<gene>
    <name evidence="6" type="ORF">HK097_009860</name>
</gene>
<evidence type="ECO:0000256" key="3">
    <source>
        <dbReference type="ARBA" id="ARBA00022614"/>
    </source>
</evidence>
<organism evidence="6 7">
    <name type="scientific">Rhizophlyctis rosea</name>
    <dbReference type="NCBI Taxonomy" id="64517"/>
    <lineage>
        <taxon>Eukaryota</taxon>
        <taxon>Fungi</taxon>
        <taxon>Fungi incertae sedis</taxon>
        <taxon>Chytridiomycota</taxon>
        <taxon>Chytridiomycota incertae sedis</taxon>
        <taxon>Chytridiomycetes</taxon>
        <taxon>Rhizophlyctidales</taxon>
        <taxon>Rhizophlyctidaceae</taxon>
        <taxon>Rhizophlyctis</taxon>
    </lineage>
</organism>
<evidence type="ECO:0000256" key="2">
    <source>
        <dbReference type="ARBA" id="ARBA00022490"/>
    </source>
</evidence>
<feature type="compositionally biased region" description="Basic and acidic residues" evidence="5">
    <location>
        <begin position="626"/>
        <end position="645"/>
    </location>
</feature>
<dbReference type="InterPro" id="IPR001611">
    <property type="entry name" value="Leu-rich_rpt"/>
</dbReference>
<dbReference type="GO" id="GO:0005737">
    <property type="term" value="C:cytoplasm"/>
    <property type="evidence" value="ECO:0007669"/>
    <property type="project" value="UniProtKB-SubCell"/>
</dbReference>
<dbReference type="Gene3D" id="3.80.10.10">
    <property type="entry name" value="Ribonuclease Inhibitor"/>
    <property type="match status" value="1"/>
</dbReference>
<dbReference type="Proteomes" id="UP001212841">
    <property type="component" value="Unassembled WGS sequence"/>
</dbReference>
<dbReference type="SUPFAM" id="SSF52075">
    <property type="entry name" value="Outer arm dynein light chain 1"/>
    <property type="match status" value="1"/>
</dbReference>
<evidence type="ECO:0000256" key="1">
    <source>
        <dbReference type="ARBA" id="ARBA00004496"/>
    </source>
</evidence>
<feature type="region of interest" description="Disordered" evidence="5">
    <location>
        <begin position="830"/>
        <end position="952"/>
    </location>
</feature>
<dbReference type="Pfam" id="PF13855">
    <property type="entry name" value="LRR_8"/>
    <property type="match status" value="1"/>
</dbReference>
<dbReference type="InterPro" id="IPR032675">
    <property type="entry name" value="LRR_dom_sf"/>
</dbReference>
<keyword evidence="7" id="KW-1185">Reference proteome</keyword>